<dbReference type="GO" id="GO:0003677">
    <property type="term" value="F:DNA binding"/>
    <property type="evidence" value="ECO:0007669"/>
    <property type="project" value="InterPro"/>
</dbReference>
<reference evidence="3 5" key="1">
    <citation type="submission" date="2017-10" db="EMBL/GenBank/DDBJ databases">
        <title>Genomics of the genus Arcobacter.</title>
        <authorList>
            <person name="Perez-Cataluna A."/>
            <person name="Figueras M.J."/>
        </authorList>
    </citation>
    <scope>NUCLEOTIDE SEQUENCE [LARGE SCALE GENOMIC DNA]</scope>
    <source>
        <strain evidence="3 5">LMG 25534</strain>
    </source>
</reference>
<dbReference type="SUPFAM" id="SSF47413">
    <property type="entry name" value="lambda repressor-like DNA-binding domains"/>
    <property type="match status" value="1"/>
</dbReference>
<dbReference type="Gene3D" id="1.10.260.40">
    <property type="entry name" value="lambda repressor-like DNA-binding domains"/>
    <property type="match status" value="1"/>
</dbReference>
<dbReference type="InterPro" id="IPR010982">
    <property type="entry name" value="Lambda_DNA-bd_dom_sf"/>
</dbReference>
<name>A0AAD0QM16_9BACT</name>
<evidence type="ECO:0000313" key="3">
    <source>
        <dbReference type="EMBL" id="RXJ89393.1"/>
    </source>
</evidence>
<feature type="domain" description="HTH cro/C1-type" evidence="1">
    <location>
        <begin position="25"/>
        <end position="58"/>
    </location>
</feature>
<keyword evidence="5" id="KW-1185">Reference proteome</keyword>
<evidence type="ECO:0000313" key="4">
    <source>
        <dbReference type="Proteomes" id="UP000254504"/>
    </source>
</evidence>
<dbReference type="RefSeq" id="WP_128997264.1">
    <property type="nucleotide sequence ID" value="NZ_CP031367.1"/>
</dbReference>
<reference evidence="2 4" key="2">
    <citation type="submission" date="2018-07" db="EMBL/GenBank/DDBJ databases">
        <title>Complete genome of the Arcobacter trophiarum type strain LMG 25534.</title>
        <authorList>
            <person name="Miller W.G."/>
            <person name="Yee E."/>
        </authorList>
    </citation>
    <scope>NUCLEOTIDE SEQUENCE [LARGE SCALE GENOMIC DNA]</scope>
    <source>
        <strain evidence="2 4">LMG 25534</strain>
    </source>
</reference>
<gene>
    <name evidence="2" type="ORF">ATR_1839</name>
    <name evidence="3" type="ORF">CRU87_09200</name>
</gene>
<protein>
    <recommendedName>
        <fullName evidence="1">HTH cro/C1-type domain-containing protein</fullName>
    </recommendedName>
</protein>
<dbReference type="EMBL" id="PDKD01000022">
    <property type="protein sequence ID" value="RXJ89393.1"/>
    <property type="molecule type" value="Genomic_DNA"/>
</dbReference>
<accession>A0AAD0QM16</accession>
<dbReference type="KEGG" id="atp:ATR_1839"/>
<evidence type="ECO:0000313" key="5">
    <source>
        <dbReference type="Proteomes" id="UP000289132"/>
    </source>
</evidence>
<organism evidence="2 4">
    <name type="scientific">Aliarcobacter trophiarum LMG 25534</name>
    <dbReference type="NCBI Taxonomy" id="1032241"/>
    <lineage>
        <taxon>Bacteria</taxon>
        <taxon>Pseudomonadati</taxon>
        <taxon>Campylobacterota</taxon>
        <taxon>Epsilonproteobacteria</taxon>
        <taxon>Campylobacterales</taxon>
        <taxon>Arcobacteraceae</taxon>
        <taxon>Aliarcobacter</taxon>
    </lineage>
</organism>
<dbReference type="InterPro" id="IPR001387">
    <property type="entry name" value="Cro/C1-type_HTH"/>
</dbReference>
<sequence length="150" mass="17665">MSKKFFAEKLIALEPILKSTREVPSASTIYGYLNGSREIKAELLPYIAKVLDVGISELFEDNKKDRVKILQNILENPSQEEQKLLENYFKFEEKLNNQKLQNDTNYHLYNYILQILPYASEKFLYTLIDLLESYKDSTKRAQEDIKNLDF</sequence>
<dbReference type="CDD" id="cd00093">
    <property type="entry name" value="HTH_XRE"/>
    <property type="match status" value="1"/>
</dbReference>
<dbReference type="Proteomes" id="UP000289132">
    <property type="component" value="Unassembled WGS sequence"/>
</dbReference>
<proteinExistence type="predicted"/>
<evidence type="ECO:0000259" key="1">
    <source>
        <dbReference type="PROSITE" id="PS50943"/>
    </source>
</evidence>
<dbReference type="Proteomes" id="UP000254504">
    <property type="component" value="Chromosome"/>
</dbReference>
<evidence type="ECO:0000313" key="2">
    <source>
        <dbReference type="EMBL" id="AXK49656.1"/>
    </source>
</evidence>
<dbReference type="EMBL" id="CP031367">
    <property type="protein sequence ID" value="AXK49656.1"/>
    <property type="molecule type" value="Genomic_DNA"/>
</dbReference>
<dbReference type="PROSITE" id="PS50943">
    <property type="entry name" value="HTH_CROC1"/>
    <property type="match status" value="1"/>
</dbReference>
<dbReference type="AlphaFoldDB" id="A0AAD0QM16"/>